<dbReference type="GO" id="GO:0005634">
    <property type="term" value="C:nucleus"/>
    <property type="evidence" value="ECO:0007669"/>
    <property type="project" value="TreeGrafter"/>
</dbReference>
<reference evidence="3" key="1">
    <citation type="journal article" date="2023" name="Mol. Biol. Evol.">
        <title>Third-Generation Sequencing Reveals the Adaptive Role of the Epigenome in Three Deep-Sea Polychaetes.</title>
        <authorList>
            <person name="Perez M."/>
            <person name="Aroh O."/>
            <person name="Sun Y."/>
            <person name="Lan Y."/>
            <person name="Juniper S.K."/>
            <person name="Young C.R."/>
            <person name="Angers B."/>
            <person name="Qian P.Y."/>
        </authorList>
    </citation>
    <scope>NUCLEOTIDE SEQUENCE</scope>
    <source>
        <strain evidence="3">P08H-3</strain>
    </source>
</reference>
<dbReference type="SUPFAM" id="SSF52540">
    <property type="entry name" value="P-loop containing nucleoside triphosphate hydrolases"/>
    <property type="match status" value="1"/>
</dbReference>
<dbReference type="GO" id="GO:0005525">
    <property type="term" value="F:GTP binding"/>
    <property type="evidence" value="ECO:0007669"/>
    <property type="project" value="InterPro"/>
</dbReference>
<dbReference type="AlphaFoldDB" id="A0AAD9MYT8"/>
<evidence type="ECO:0000256" key="1">
    <source>
        <dbReference type="SAM" id="Coils"/>
    </source>
</evidence>
<feature type="compositionally biased region" description="Basic and acidic residues" evidence="2">
    <location>
        <begin position="660"/>
        <end position="669"/>
    </location>
</feature>
<feature type="compositionally biased region" description="Polar residues" evidence="2">
    <location>
        <begin position="624"/>
        <end position="636"/>
    </location>
</feature>
<keyword evidence="4" id="KW-1185">Reference proteome</keyword>
<feature type="compositionally biased region" description="Basic and acidic residues" evidence="2">
    <location>
        <begin position="509"/>
        <end position="519"/>
    </location>
</feature>
<comment type="caution">
    <text evidence="3">The sequence shown here is derived from an EMBL/GenBank/DDBJ whole genome shotgun (WGS) entry which is preliminary data.</text>
</comment>
<feature type="region of interest" description="Disordered" evidence="2">
    <location>
        <begin position="426"/>
        <end position="720"/>
    </location>
</feature>
<evidence type="ECO:0000313" key="3">
    <source>
        <dbReference type="EMBL" id="KAK2150817.1"/>
    </source>
</evidence>
<feature type="compositionally biased region" description="Acidic residues" evidence="2">
    <location>
        <begin position="567"/>
        <end position="579"/>
    </location>
</feature>
<dbReference type="Proteomes" id="UP001208570">
    <property type="component" value="Unassembled WGS sequence"/>
</dbReference>
<feature type="compositionally biased region" description="Acidic residues" evidence="2">
    <location>
        <begin position="673"/>
        <end position="685"/>
    </location>
</feature>
<dbReference type="PROSITE" id="PS51419">
    <property type="entry name" value="RAB"/>
    <property type="match status" value="1"/>
</dbReference>
<dbReference type="SMART" id="SM00175">
    <property type="entry name" value="RAB"/>
    <property type="match status" value="1"/>
</dbReference>
<keyword evidence="1" id="KW-0175">Coiled coil</keyword>
<feature type="region of interest" description="Disordered" evidence="2">
    <location>
        <begin position="733"/>
        <end position="856"/>
    </location>
</feature>
<dbReference type="EMBL" id="JAODUP010000387">
    <property type="protein sequence ID" value="KAK2150817.1"/>
    <property type="molecule type" value="Genomic_DNA"/>
</dbReference>
<feature type="compositionally biased region" description="Polar residues" evidence="2">
    <location>
        <begin position="426"/>
        <end position="452"/>
    </location>
</feature>
<evidence type="ECO:0000256" key="2">
    <source>
        <dbReference type="SAM" id="MobiDB-lite"/>
    </source>
</evidence>
<dbReference type="InterPro" id="IPR027417">
    <property type="entry name" value="P-loop_NTPase"/>
</dbReference>
<feature type="compositionally biased region" description="Basic and acidic residues" evidence="2">
    <location>
        <begin position="804"/>
        <end position="817"/>
    </location>
</feature>
<gene>
    <name evidence="3" type="ORF">LSH36_387g02082</name>
</gene>
<evidence type="ECO:0008006" key="5">
    <source>
        <dbReference type="Google" id="ProtNLM"/>
    </source>
</evidence>
<feature type="compositionally biased region" description="Polar residues" evidence="2">
    <location>
        <begin position="601"/>
        <end position="617"/>
    </location>
</feature>
<evidence type="ECO:0000313" key="4">
    <source>
        <dbReference type="Proteomes" id="UP001208570"/>
    </source>
</evidence>
<proteinExistence type="predicted"/>
<feature type="coiled-coil region" evidence="1">
    <location>
        <begin position="280"/>
        <end position="340"/>
    </location>
</feature>
<feature type="compositionally biased region" description="Basic residues" evidence="2">
    <location>
        <begin position="794"/>
        <end position="803"/>
    </location>
</feature>
<name>A0AAD9MYT8_9ANNE</name>
<dbReference type="PANTHER" id="PTHR14932">
    <property type="entry name" value="RAS GTPASE-RELATED"/>
    <property type="match status" value="1"/>
</dbReference>
<accession>A0AAD9MYT8</accession>
<dbReference type="GO" id="GO:0005829">
    <property type="term" value="C:cytosol"/>
    <property type="evidence" value="ECO:0007669"/>
    <property type="project" value="TreeGrafter"/>
</dbReference>
<feature type="compositionally biased region" description="Basic residues" evidence="2">
    <location>
        <begin position="763"/>
        <end position="772"/>
    </location>
</feature>
<dbReference type="Gene3D" id="3.40.50.300">
    <property type="entry name" value="P-loop containing nucleotide triphosphate hydrolases"/>
    <property type="match status" value="1"/>
</dbReference>
<protein>
    <recommendedName>
        <fullName evidence="5">Rab-like protein 6</fullName>
    </recommendedName>
</protein>
<dbReference type="InterPro" id="IPR040385">
    <property type="entry name" value="RABL6"/>
</dbReference>
<feature type="compositionally biased region" description="Basic and acidic residues" evidence="2">
    <location>
        <begin position="580"/>
        <end position="600"/>
    </location>
</feature>
<feature type="region of interest" description="Disordered" evidence="2">
    <location>
        <begin position="359"/>
        <end position="388"/>
    </location>
</feature>
<organism evidence="3 4">
    <name type="scientific">Paralvinella palmiformis</name>
    <dbReference type="NCBI Taxonomy" id="53620"/>
    <lineage>
        <taxon>Eukaryota</taxon>
        <taxon>Metazoa</taxon>
        <taxon>Spiralia</taxon>
        <taxon>Lophotrochozoa</taxon>
        <taxon>Annelida</taxon>
        <taxon>Polychaeta</taxon>
        <taxon>Sedentaria</taxon>
        <taxon>Canalipalpata</taxon>
        <taxon>Terebellida</taxon>
        <taxon>Terebelliformia</taxon>
        <taxon>Alvinellidae</taxon>
        <taxon>Paralvinella</taxon>
    </lineage>
</organism>
<dbReference type="PANTHER" id="PTHR14932:SF1">
    <property type="entry name" value="RAB-LIKE PROTEIN 6"/>
    <property type="match status" value="1"/>
</dbReference>
<sequence>MFFRKLLGNNDVKAEKSSGPPPGMQTMGANLQRRFAKGIQYNMKIIIKGDRNVGKTCLFHRLQGHKFKEEYIPTDEIQVASIMWNYKATDDIVKVEVWDVVDKGKKKKKTEGLKLDNSIEGTSSDVWGQGAVPKIPQRTNSLRSVLQNQNVDKAATLCGDLGIYEDTCLDAEFVDVYKGTQGVILIMDITKQWTFDYIQREIHKVPHNVPVLVLANHRDMGHHRTCSEEEVRMFIDELDRSEGAAQIRYAESSMRNGFGLKYIHKFFNLPFLQLQRETLLKQLEVNAHEIETTNQELTLHEESEDQNYDLFLDGLTNKRREQAEQLAQKALEDARRQQEDERATVVAAAVAAAQQSKTVSAPTTPVAPPTGTLREEKGATPWSSSSMWTTDDYHPCSNPGMGISEAPPAKPIPGLNLSTVIPKTTASVTPTGNNAITTLPNSSKSAPVTPTSHPEKSTGFMGRLFGNKNKSKAKENPVIIPEPPKSKMPSVRSVDDFIPEEGLDASFLEDAKDEGRNDAQDSEEESSSENEGNPLVAGFQDDVDLDEEPTAKQKSVNVRHLSADVELSSDGEGDGDDVEQEKHPVTSEVKRSTSEKHLSSDIRTSPPHSANNSTDLNNPEVHPRSNNHLNTAVNHCTQERTQHELNPTSDLKPEVFQNGRIEDADESRNQESILEDTEDISDEEVTTSSKPVDSGLATDTTVENDGSSASDTKPSLGLTQEDLSVLEKGFDFNTGMPRVESASSDLVMTSSRVDTDTDASSSSRKKKKHKNKDKATHVNICYPTPTFGMDPEKSHKKHKHKKHKDQEAKNQEHNEAKMKKKKKQRPEIDDFAKDDDDDLEAFLGSPSPGDGVYESL</sequence>
<dbReference type="Pfam" id="PF08477">
    <property type="entry name" value="Roc"/>
    <property type="match status" value="1"/>
</dbReference>
<feature type="compositionally biased region" description="Polar residues" evidence="2">
    <location>
        <begin position="686"/>
        <end position="720"/>
    </location>
</feature>